<feature type="compositionally biased region" description="Polar residues" evidence="6">
    <location>
        <begin position="660"/>
        <end position="674"/>
    </location>
</feature>
<feature type="compositionally biased region" description="Polar residues" evidence="6">
    <location>
        <begin position="1648"/>
        <end position="1661"/>
    </location>
</feature>
<dbReference type="Pfam" id="PF09103">
    <property type="entry name" value="BRCA-2_OB1"/>
    <property type="match status" value="1"/>
</dbReference>
<dbReference type="Gene3D" id="2.40.50.140">
    <property type="entry name" value="Nucleic acid-binding proteins"/>
    <property type="match status" value="3"/>
</dbReference>
<feature type="region of interest" description="Disordered" evidence="6">
    <location>
        <begin position="851"/>
        <end position="883"/>
    </location>
</feature>
<feature type="compositionally biased region" description="Polar residues" evidence="6">
    <location>
        <begin position="2575"/>
        <end position="2584"/>
    </location>
</feature>
<feature type="domain" description="Tower" evidence="7">
    <location>
        <begin position="2215"/>
        <end position="2254"/>
    </location>
</feature>
<evidence type="ECO:0000256" key="3">
    <source>
        <dbReference type="ARBA" id="ARBA00023125"/>
    </source>
</evidence>
<dbReference type="Pfam" id="PF00634">
    <property type="entry name" value="BRCA2"/>
    <property type="match status" value="3"/>
</dbReference>
<keyword evidence="3" id="KW-0238">DNA-binding</keyword>
<evidence type="ECO:0000313" key="9">
    <source>
        <dbReference type="Proteomes" id="UP000596742"/>
    </source>
</evidence>
<feature type="compositionally biased region" description="Basic and acidic residues" evidence="6">
    <location>
        <begin position="1610"/>
        <end position="1621"/>
    </location>
</feature>
<dbReference type="InterPro" id="IPR015252">
    <property type="entry name" value="BRCA2_hlx"/>
</dbReference>
<dbReference type="Pfam" id="PF09169">
    <property type="entry name" value="BRCA-2_helical"/>
    <property type="match status" value="1"/>
</dbReference>
<feature type="compositionally biased region" description="Polar residues" evidence="6">
    <location>
        <begin position="264"/>
        <end position="275"/>
    </location>
</feature>
<feature type="region of interest" description="Disordered" evidence="6">
    <location>
        <begin position="1505"/>
        <end position="1526"/>
    </location>
</feature>
<dbReference type="Proteomes" id="UP000596742">
    <property type="component" value="Unassembled WGS sequence"/>
</dbReference>
<feature type="compositionally biased region" description="Polar residues" evidence="6">
    <location>
        <begin position="1252"/>
        <end position="1261"/>
    </location>
</feature>
<dbReference type="InterPro" id="IPR015205">
    <property type="entry name" value="Tower_dom"/>
</dbReference>
<proteinExistence type="predicted"/>
<keyword evidence="1" id="KW-0677">Repeat</keyword>
<evidence type="ECO:0000256" key="5">
    <source>
        <dbReference type="ARBA" id="ARBA00023204"/>
    </source>
</evidence>
<dbReference type="GO" id="GO:0005634">
    <property type="term" value="C:nucleus"/>
    <property type="evidence" value="ECO:0007669"/>
    <property type="project" value="TreeGrafter"/>
</dbReference>
<feature type="compositionally biased region" description="Polar residues" evidence="6">
    <location>
        <begin position="1597"/>
        <end position="1609"/>
    </location>
</feature>
<keyword evidence="9" id="KW-1185">Reference proteome</keyword>
<dbReference type="PROSITE" id="PS50138">
    <property type="entry name" value="BRCA2_REPEAT"/>
    <property type="match status" value="11"/>
</dbReference>
<feature type="region of interest" description="Disordered" evidence="6">
    <location>
        <begin position="1597"/>
        <end position="1671"/>
    </location>
</feature>
<dbReference type="PANTHER" id="PTHR11289">
    <property type="entry name" value="BREAST CANCER TYPE 2 SUSCEPTIBILITY PROTEIN BRCA2"/>
    <property type="match status" value="1"/>
</dbReference>
<evidence type="ECO:0000256" key="2">
    <source>
        <dbReference type="ARBA" id="ARBA00022763"/>
    </source>
</evidence>
<keyword evidence="2" id="KW-0227">DNA damage</keyword>
<dbReference type="Pfam" id="PF09104">
    <property type="entry name" value="BRCA-2_OB3"/>
    <property type="match status" value="1"/>
</dbReference>
<feature type="region of interest" description="Disordered" evidence="6">
    <location>
        <begin position="234"/>
        <end position="275"/>
    </location>
</feature>
<dbReference type="GO" id="GO:0000724">
    <property type="term" value="P:double-strand break repair via homologous recombination"/>
    <property type="evidence" value="ECO:0007669"/>
    <property type="project" value="InterPro"/>
</dbReference>
<feature type="compositionally biased region" description="Polar residues" evidence="6">
    <location>
        <begin position="1512"/>
        <end position="1526"/>
    </location>
</feature>
<dbReference type="Gene3D" id="6.10.70.10">
    <property type="match status" value="1"/>
</dbReference>
<evidence type="ECO:0000256" key="4">
    <source>
        <dbReference type="ARBA" id="ARBA00023172"/>
    </source>
</evidence>
<dbReference type="CDD" id="cd04493">
    <property type="entry name" value="BRCA2DBD_OB1"/>
    <property type="match status" value="1"/>
</dbReference>
<dbReference type="PANTHER" id="PTHR11289:SF0">
    <property type="entry name" value="BREAST CANCER TYPE 2 SUSCEPTIBILITY PROTEIN"/>
    <property type="match status" value="1"/>
</dbReference>
<dbReference type="SMART" id="SM01341">
    <property type="entry name" value="Tower"/>
    <property type="match status" value="1"/>
</dbReference>
<evidence type="ECO:0000313" key="8">
    <source>
        <dbReference type="EMBL" id="VDI67355.1"/>
    </source>
</evidence>
<evidence type="ECO:0000259" key="7">
    <source>
        <dbReference type="SMART" id="SM01341"/>
    </source>
</evidence>
<dbReference type="Pfam" id="PF21318">
    <property type="entry name" value="BRCA2DBD_OB2"/>
    <property type="match status" value="1"/>
</dbReference>
<sequence>MTTKKSRTCSVHTDIGKIPVITQTNKTYITDKVKLENELGKGNANWFVEASRNPKEKDSSATPISRKYLQDSYNEDSPVYISSHLLESQFSATSPLTGWMPPSLGISPVNGTAQQYVGSQFDLVKSLGVNDSTLSWTSSLATPNHADLEDRESQTPAQAKRKCFSRMLFSPGNNMTSETMEVCTLKESPVTKVASKLLQDNNESNHSTDIIVNSYISSQEKNKGKIDTPDLTDALSDFFDPPSKAAGRRRSAPSYRRNSIKTKPPNSLSSISFTQGDSDKNNIIEDLFSSKDQHLNECKIEFPSKPNVATDEKGNQIIEKFDHCESVKQECADSVKLDSYSKSSHSNEMSLENLEKIAIQNEQECLHENAENTIENEEFSQADMFCSTPYDVDRTYKSILSTVKKKTPASKKRVRFDKDLDENFIISNELDTNTSSSVGNSGRKIRKTTDKILVDVTFEMETDNSKMENNAKGCDKETDDLFSQVSPSALQEMCSVSSDKFEESPCTGKPSASIDNLIKSDTNNQTTSIPVSPVAQINKIVPVLDITIQPRNDVLETENLNCTTTSPEKTVSVETNSNIKTDSLLRKPGKMKRFFYPTNSQINTSCPKSVYGFKQQLKETADNNIKDKGQDTTIKSSRNTKIDSGTERTPTTHIEMVKTSPATNTPTLASGNTDSRSRSLGSALSLSKAQSLMKESQDQEQSDISENDKVAMPGFASALGKSLNLSKSSLLKAQNFMDEKELQVVTPESTLKANTKTGLCNGLLSGFSSASGKCLNISSVSISKATCLMKEINGEQEHLASDIKSKKEDFEEFFSNILKQNESNNLLTDAAANTNLLVESDLEKELENMLTNKQNKKESIQVQPTKSSRFPPGSNVPKGFRPFKPPKIISKPKVVQSSKPVPIHCTSEVDSAKDVMIKADMGEPLKLEPESEDIYCGHTSDLIKQNNNNNIDSTYLDEVFSEEMLASQKFSPESGRPLKKCGRKRLTSSVTSDDLELIEAEKSMELTKYTKLEHLQKNESKNVTFTLGTGGDNKSTKIENSEYELDIDFKGDNSQFALEEVMDPGNEFTQVLVDTDNRDDEVLLNCEVSNQVLIQEKRIKAENLVQPMKSNSNIATDSTLDCIPQASALVNEKTEMNVDSDITFNFKNQNPFQSASGPTVFVSEKALQHARQTTSEEDTKNIEGLGDSFSHPRMSMESTISNPFQSASGKTVLVSQKALVHARKTLDDENIDLFQSVEVSEKALQHARKTLDNSSSFQNASGKGISVSPKSLQHARQTLIDDDSNPLQSASGKIVQISEAALKHARGTFNKEVFTPKDNELRKETLKEASGNPFQSASGKNVLVSEKALLHARKTLHEETTNPFQSASGKSVEISKKALQQARITLNDEMTNPFQSVSGKNVEISKKALQQARITLNDEMTNPFQSASGKNVEISEKALQQARKTLNEEMTNPFQSASGKSVEISEKALQQTRKTLNEEMTNPFQSASGKNVEISEKSLQQARKTLNEENNDPSIKNVTNSEKNLQQTRNKLNNETKNPFQSASGKVVSISEKSLQQAKKTLNDQTLNPFQSASGNSMIVSEQSLNHARKTLCDESINTPKCVSGNTELNSEKDIQQERKSSGQNHSVQCVPVSKRVLPFSDDHHNKNMSPSLQTNRSAVDNTKRKRSDFDDDFDIPLEMLEQMEMYGKRQRTDVLDGRRKQSLSAGPEDYSKDRQVPGFSPKPLKSQSVHTNQRTRIQEYLSGDTSIDTNVIPKSTFKTPYKPSSAPTEDITPYKPSSAPTEDKTPYKPSSAPTEDKTPYKPSSAPTEDITTVYSNKVKVAAPVFVPKTANYQGKNITDQQKRVPLQPKMSNNKKVENQSGIRKDISGQGLKSKGLNQTSAMNEINKDTVQKIENARKQQQDKIKEKSKRKVVPVEGRLYQMKQSHKRLKLKDFISLNGNIDQSAMRHILPSTRKVRCSNAALHKFYLPDFYGKNVHHIIVGDGAMLVPDDKGYAGKDEFYNAFLTIDNVDCKLLDEKWFCNHYRWVVWKLAAYEVTSPGIFAGRCLTPEVVMLQMKYRYDREIDKCQRSAIMKICERDDTPCKKMVLCVSDITMDVKEHKISLTDGWYSIKAKVDGPLSNLINKGCIQIGHKLCVSGAELTGSQDACPPLEAPESLMLKISTNSTRPASWDSILGFQTDHTPLCVPLTSIQGEGGLIGCVDVVVVRKYPTMYMEKLAAGGCIFRSYAAEEKYTQSFQQLQQEKMEKLYQQLESRFEKDNKEERCIKRKKFTCKDIEQLSSGEEIYEALNSAKHPDDIQTYLSSNQLELLMEHQRCVQEEKRQKMNTEFQKIWNDGDENNQQRNVIPLMKVRLVGCCRKDTDSQMSSLLSIWRPTSTHNDLKEGHRYKIYSLSSAPARSGSGGAQLTATKQTQFKPLALDDNILDMIYEPREVLTKQDIVRKRPTFKEADIVGIVIMVNNTNFEHSGKQQDIVYVADINVYVISIKFWGGVKHCGLLDTLQEGLICCCSNLCDKSNYPSISLPILDYSTELSILSQSPQYPSQRKHIEKLKVKLKDKTEFLLQSKERLRDKLNARNSLASVNKSPEKNSSDVLLESKTPNNPKTISKMAALLSYSSPSPISPIVLSSTKSIHKAFKPPSPQNEHIELHRKRHGRRLDYHEKKRKKEGRMPHKLAEKAKKLRGIKAKLYNKKRHSEKVQMKKTIKMHEERKTKKKNDEEVPEGAVPAYLLDREGQSRAKVLSNMVKQKRKEKAGKWEVPLPKVRGMSEGEVFKVIKSGKTRHERCPRSCGRQTSSATIQTETLRITGEFLSTKNVSASGHYDHGTDLSTSEI</sequence>
<dbReference type="GO" id="GO:0003677">
    <property type="term" value="F:DNA binding"/>
    <property type="evidence" value="ECO:0007669"/>
    <property type="project" value="UniProtKB-KW"/>
</dbReference>
<accession>A0A8B6GPG4</accession>
<dbReference type="GO" id="GO:0006355">
    <property type="term" value="P:regulation of DNA-templated transcription"/>
    <property type="evidence" value="ECO:0007669"/>
    <property type="project" value="TreeGrafter"/>
</dbReference>
<dbReference type="SUPFAM" id="SSF50249">
    <property type="entry name" value="Nucleic acid-binding proteins"/>
    <property type="match status" value="3"/>
</dbReference>
<keyword evidence="4" id="KW-0233">DNA recombination</keyword>
<protein>
    <submittedName>
        <fullName evidence="8">Breast cancer 2 susceptibility protein</fullName>
    </submittedName>
</protein>
<evidence type="ECO:0000256" key="6">
    <source>
        <dbReference type="SAM" id="MobiDB-lite"/>
    </source>
</evidence>
<feature type="compositionally biased region" description="Polar residues" evidence="6">
    <location>
        <begin position="1748"/>
        <end position="1759"/>
    </location>
</feature>
<organism evidence="8 9">
    <name type="scientific">Mytilus galloprovincialis</name>
    <name type="common">Mediterranean mussel</name>
    <dbReference type="NCBI Taxonomy" id="29158"/>
    <lineage>
        <taxon>Eukaryota</taxon>
        <taxon>Metazoa</taxon>
        <taxon>Spiralia</taxon>
        <taxon>Lophotrochozoa</taxon>
        <taxon>Mollusca</taxon>
        <taxon>Bivalvia</taxon>
        <taxon>Autobranchia</taxon>
        <taxon>Pteriomorphia</taxon>
        <taxon>Mytilida</taxon>
        <taxon>Mytiloidea</taxon>
        <taxon>Mytilidae</taxon>
        <taxon>Mytilinae</taxon>
        <taxon>Mytilus</taxon>
    </lineage>
</organism>
<name>A0A8B6GPG4_MYTGA</name>
<feature type="region of interest" description="Disordered" evidence="6">
    <location>
        <begin position="1689"/>
        <end position="1733"/>
    </location>
</feature>
<gene>
    <name evidence="8" type="ORF">MGAL_10B077229</name>
</gene>
<feature type="region of interest" description="Disordered" evidence="6">
    <location>
        <begin position="1250"/>
        <end position="1272"/>
    </location>
</feature>
<reference evidence="8" key="1">
    <citation type="submission" date="2018-11" db="EMBL/GenBank/DDBJ databases">
        <authorList>
            <person name="Alioto T."/>
            <person name="Alioto T."/>
        </authorList>
    </citation>
    <scope>NUCLEOTIDE SEQUENCE</scope>
</reference>
<comment type="caution">
    <text evidence="8">The sequence shown here is derived from an EMBL/GenBank/DDBJ whole genome shotgun (WGS) entry which is preliminary data.</text>
</comment>
<dbReference type="InterPro" id="IPR036315">
    <property type="entry name" value="BRCA2_hlx_sf"/>
</dbReference>
<dbReference type="InterPro" id="IPR015187">
    <property type="entry name" value="BRCA2_OB_1"/>
</dbReference>
<feature type="region of interest" description="Disordered" evidence="6">
    <location>
        <begin position="622"/>
        <end position="704"/>
    </location>
</feature>
<dbReference type="InterPro" id="IPR012340">
    <property type="entry name" value="NA-bd_OB-fold"/>
</dbReference>
<feature type="region of interest" description="Disordered" evidence="6">
    <location>
        <begin position="2574"/>
        <end position="2601"/>
    </location>
</feature>
<evidence type="ECO:0000256" key="1">
    <source>
        <dbReference type="ARBA" id="ARBA00022737"/>
    </source>
</evidence>
<dbReference type="InterPro" id="IPR015188">
    <property type="entry name" value="BRCA2_OB_3"/>
</dbReference>
<dbReference type="InterPro" id="IPR002093">
    <property type="entry name" value="BRCA2_repeat"/>
</dbReference>
<dbReference type="SUPFAM" id="SSF81878">
    <property type="entry name" value="BRCA2 tower domain"/>
    <property type="match status" value="1"/>
</dbReference>
<feature type="compositionally biased region" description="Basic and acidic residues" evidence="6">
    <location>
        <begin position="1689"/>
        <end position="1700"/>
    </location>
</feature>
<dbReference type="OrthoDB" id="21095at2759"/>
<feature type="compositionally biased region" description="Low complexity" evidence="6">
    <location>
        <begin position="678"/>
        <end position="692"/>
    </location>
</feature>
<feature type="region of interest" description="Disordered" evidence="6">
    <location>
        <begin position="1748"/>
        <end position="1809"/>
    </location>
</feature>
<dbReference type="InterPro" id="IPR015525">
    <property type="entry name" value="BRCA2"/>
</dbReference>
<dbReference type="SUPFAM" id="SSF81872">
    <property type="entry name" value="BRCA2 helical domain"/>
    <property type="match status" value="1"/>
</dbReference>
<keyword evidence="5" id="KW-0234">DNA repair</keyword>
<dbReference type="EMBL" id="UYJE01008798">
    <property type="protein sequence ID" value="VDI67355.1"/>
    <property type="molecule type" value="Genomic_DNA"/>
</dbReference>